<dbReference type="SMART" id="SM00138">
    <property type="entry name" value="MeTrc"/>
    <property type="match status" value="1"/>
</dbReference>
<keyword evidence="3" id="KW-1185">Reference proteome</keyword>
<keyword evidence="2" id="KW-0808">Transferase</keyword>
<dbReference type="InterPro" id="IPR000780">
    <property type="entry name" value="CheR_MeTrfase"/>
</dbReference>
<dbReference type="STRING" id="1384459.GL4_2822"/>
<name>A0A0A8K5R6_9HYPH</name>
<dbReference type="InterPro" id="IPR029063">
    <property type="entry name" value="SAM-dependent_MTases_sf"/>
</dbReference>
<evidence type="ECO:0000313" key="2">
    <source>
        <dbReference type="EMBL" id="BAQ18255.1"/>
    </source>
</evidence>
<dbReference type="KEGG" id="mcg:GL4_2822"/>
<dbReference type="PRINTS" id="PR00996">
    <property type="entry name" value="CHERMTFRASE"/>
</dbReference>
<dbReference type="Proteomes" id="UP000031643">
    <property type="component" value="Chromosome"/>
</dbReference>
<protein>
    <submittedName>
        <fullName evidence="2">Chemotaxis protein methyltransferase CheR</fullName>
        <ecNumber evidence="2">2.1.1.80</ecNumber>
    </submittedName>
</protein>
<evidence type="ECO:0000313" key="3">
    <source>
        <dbReference type="Proteomes" id="UP000031643"/>
    </source>
</evidence>
<dbReference type="InterPro" id="IPR022642">
    <property type="entry name" value="CheR_C"/>
</dbReference>
<evidence type="ECO:0000259" key="1">
    <source>
        <dbReference type="PROSITE" id="PS50123"/>
    </source>
</evidence>
<dbReference type="EMBL" id="AP014648">
    <property type="protein sequence ID" value="BAQ18255.1"/>
    <property type="molecule type" value="Genomic_DNA"/>
</dbReference>
<dbReference type="CDD" id="cd02440">
    <property type="entry name" value="AdoMet_MTases"/>
    <property type="match status" value="1"/>
</dbReference>
<dbReference type="SUPFAM" id="SSF53335">
    <property type="entry name" value="S-adenosyl-L-methionine-dependent methyltransferases"/>
    <property type="match status" value="1"/>
</dbReference>
<organism evidence="2 3">
    <name type="scientific">Methyloceanibacter caenitepidi</name>
    <dbReference type="NCBI Taxonomy" id="1384459"/>
    <lineage>
        <taxon>Bacteria</taxon>
        <taxon>Pseudomonadati</taxon>
        <taxon>Pseudomonadota</taxon>
        <taxon>Alphaproteobacteria</taxon>
        <taxon>Hyphomicrobiales</taxon>
        <taxon>Hyphomicrobiaceae</taxon>
        <taxon>Methyloceanibacter</taxon>
    </lineage>
</organism>
<reference evidence="2 3" key="1">
    <citation type="submission" date="2014-09" db="EMBL/GenBank/DDBJ databases">
        <title>Genome sequencing of Methyloceanibacter caenitepidi Gela4.</title>
        <authorList>
            <person name="Takeuchi M."/>
            <person name="Susumu S."/>
            <person name="Kamagata Y."/>
            <person name="Oshima K."/>
            <person name="Hattori M."/>
            <person name="Iwasaki W."/>
        </authorList>
    </citation>
    <scope>NUCLEOTIDE SEQUENCE [LARGE SCALE GENOMIC DNA]</scope>
    <source>
        <strain evidence="2 3">Gela4</strain>
    </source>
</reference>
<dbReference type="PANTHER" id="PTHR24422">
    <property type="entry name" value="CHEMOTAXIS PROTEIN METHYLTRANSFERASE"/>
    <property type="match status" value="1"/>
</dbReference>
<dbReference type="EC" id="2.1.1.80" evidence="2"/>
<dbReference type="RefSeq" id="WP_052464558.1">
    <property type="nucleotide sequence ID" value="NZ_AP014648.1"/>
</dbReference>
<dbReference type="InterPro" id="IPR050903">
    <property type="entry name" value="Bact_Chemotaxis_MeTrfase"/>
</dbReference>
<dbReference type="Gene3D" id="3.40.50.150">
    <property type="entry name" value="Vaccinia Virus protein VP39"/>
    <property type="match status" value="1"/>
</dbReference>
<dbReference type="AlphaFoldDB" id="A0A0A8K5R6"/>
<dbReference type="OrthoDB" id="9816309at2"/>
<proteinExistence type="predicted"/>
<sequence>MRAHEFQRLGEVLRDHSGAVLAENTMSAVAVKLGPVLREFDFPSMAHLTLALSRPDSVLLRQRVAEAVAVPESYFFRNRDCFAYIGDAMLPQLMKRRAEERRLRIWSAACSTGQEAYSLAMLLAEKSRALDGWSVEIVATDFSQAVLRKAQAGQYSQFEVQRGLPVQLLIKYFEKLGALWQVKPEIRERIDFREQNLLHSYEELGRFDIILCRNVLIYLGTDQRISVLDRLARTLSPDGYLVLGAAETTLGFSKEFQRVSKQLGGVYRLGGGYGASGADRRPEEADGAFRTVRLDKATAERLEAKARACGLSLSAFLAEFADVGLRADGTSQPKND</sequence>
<dbReference type="PROSITE" id="PS50123">
    <property type="entry name" value="CHER"/>
    <property type="match status" value="1"/>
</dbReference>
<accession>A0A0A8K5R6</accession>
<dbReference type="GO" id="GO:0032259">
    <property type="term" value="P:methylation"/>
    <property type="evidence" value="ECO:0007669"/>
    <property type="project" value="UniProtKB-KW"/>
</dbReference>
<dbReference type="Pfam" id="PF01739">
    <property type="entry name" value="CheR"/>
    <property type="match status" value="1"/>
</dbReference>
<dbReference type="GO" id="GO:0008983">
    <property type="term" value="F:protein-glutamate O-methyltransferase activity"/>
    <property type="evidence" value="ECO:0007669"/>
    <property type="project" value="UniProtKB-EC"/>
</dbReference>
<feature type="domain" description="CheR-type methyltransferase" evidence="1">
    <location>
        <begin position="1"/>
        <end position="272"/>
    </location>
</feature>
<gene>
    <name evidence="2" type="ORF">GL4_2822</name>
</gene>
<dbReference type="PANTHER" id="PTHR24422:SF21">
    <property type="entry name" value="CHEMOTAXIS PROTEIN METHYLTRANSFERASE 1"/>
    <property type="match status" value="1"/>
</dbReference>
<keyword evidence="2" id="KW-0489">Methyltransferase</keyword>
<dbReference type="HOGENOM" id="CLU_025854_0_2_5"/>